<dbReference type="GO" id="GO:0016787">
    <property type="term" value="F:hydrolase activity"/>
    <property type="evidence" value="ECO:0007669"/>
    <property type="project" value="UniProtKB-KW"/>
</dbReference>
<evidence type="ECO:0000313" key="3">
    <source>
        <dbReference type="EMBL" id="KAF1974317.1"/>
    </source>
</evidence>
<name>A0A6A5VLL1_9PLEO</name>
<evidence type="ECO:0000256" key="1">
    <source>
        <dbReference type="ARBA" id="ARBA00022801"/>
    </source>
</evidence>
<dbReference type="InterPro" id="IPR013094">
    <property type="entry name" value="AB_hydrolase_3"/>
</dbReference>
<dbReference type="SUPFAM" id="SSF53474">
    <property type="entry name" value="alpha/beta-Hydrolases"/>
    <property type="match status" value="1"/>
</dbReference>
<dbReference type="InterPro" id="IPR050300">
    <property type="entry name" value="GDXG_lipolytic_enzyme"/>
</dbReference>
<dbReference type="PANTHER" id="PTHR48081:SF3">
    <property type="entry name" value="ALPHA_BETA HYDROLASE FOLD-3 DOMAIN-CONTAINING PROTEIN"/>
    <property type="match status" value="1"/>
</dbReference>
<evidence type="ECO:0000313" key="4">
    <source>
        <dbReference type="Proteomes" id="UP000800036"/>
    </source>
</evidence>
<dbReference type="Pfam" id="PF07859">
    <property type="entry name" value="Abhydrolase_3"/>
    <property type="match status" value="1"/>
</dbReference>
<reference evidence="3" key="1">
    <citation type="journal article" date="2020" name="Stud. Mycol.">
        <title>101 Dothideomycetes genomes: a test case for predicting lifestyles and emergence of pathogens.</title>
        <authorList>
            <person name="Haridas S."/>
            <person name="Albert R."/>
            <person name="Binder M."/>
            <person name="Bloem J."/>
            <person name="Labutti K."/>
            <person name="Salamov A."/>
            <person name="Andreopoulos B."/>
            <person name="Baker S."/>
            <person name="Barry K."/>
            <person name="Bills G."/>
            <person name="Bluhm B."/>
            <person name="Cannon C."/>
            <person name="Castanera R."/>
            <person name="Culley D."/>
            <person name="Daum C."/>
            <person name="Ezra D."/>
            <person name="Gonzalez J."/>
            <person name="Henrissat B."/>
            <person name="Kuo A."/>
            <person name="Liang C."/>
            <person name="Lipzen A."/>
            <person name="Lutzoni F."/>
            <person name="Magnuson J."/>
            <person name="Mondo S."/>
            <person name="Nolan M."/>
            <person name="Ohm R."/>
            <person name="Pangilinan J."/>
            <person name="Park H.-J."/>
            <person name="Ramirez L."/>
            <person name="Alfaro M."/>
            <person name="Sun H."/>
            <person name="Tritt A."/>
            <person name="Yoshinaga Y."/>
            <person name="Zwiers L.-H."/>
            <person name="Turgeon B."/>
            <person name="Goodwin S."/>
            <person name="Spatafora J."/>
            <person name="Crous P."/>
            <person name="Grigoriev I."/>
        </authorList>
    </citation>
    <scope>NUCLEOTIDE SEQUENCE</scope>
    <source>
        <strain evidence="3">CBS 107.79</strain>
    </source>
</reference>
<accession>A0A6A5VLL1</accession>
<gene>
    <name evidence="3" type="ORF">BU23DRAFT_114361</name>
</gene>
<proteinExistence type="predicted"/>
<feature type="domain" description="Alpha/beta hydrolase fold-3" evidence="2">
    <location>
        <begin position="45"/>
        <end position="298"/>
    </location>
</feature>
<dbReference type="PANTHER" id="PTHR48081">
    <property type="entry name" value="AB HYDROLASE SUPERFAMILY PROTEIN C4A8.06C"/>
    <property type="match status" value="1"/>
</dbReference>
<dbReference type="EMBL" id="ML976675">
    <property type="protein sequence ID" value="KAF1974317.1"/>
    <property type="molecule type" value="Genomic_DNA"/>
</dbReference>
<keyword evidence="1" id="KW-0378">Hydrolase</keyword>
<dbReference type="OrthoDB" id="19653at2759"/>
<protein>
    <submittedName>
        <fullName evidence="3">Putative polyketide synthase</fullName>
    </submittedName>
</protein>
<keyword evidence="4" id="KW-1185">Reference proteome</keyword>
<organism evidence="3 4">
    <name type="scientific">Bimuria novae-zelandiae CBS 107.79</name>
    <dbReference type="NCBI Taxonomy" id="1447943"/>
    <lineage>
        <taxon>Eukaryota</taxon>
        <taxon>Fungi</taxon>
        <taxon>Dikarya</taxon>
        <taxon>Ascomycota</taxon>
        <taxon>Pezizomycotina</taxon>
        <taxon>Dothideomycetes</taxon>
        <taxon>Pleosporomycetidae</taxon>
        <taxon>Pleosporales</taxon>
        <taxon>Massarineae</taxon>
        <taxon>Didymosphaeriaceae</taxon>
        <taxon>Bimuria</taxon>
    </lineage>
</organism>
<dbReference type="AlphaFoldDB" id="A0A6A5VLL1"/>
<evidence type="ECO:0000259" key="2">
    <source>
        <dbReference type="Pfam" id="PF07859"/>
    </source>
</evidence>
<dbReference type="Proteomes" id="UP000800036">
    <property type="component" value="Unassembled WGS sequence"/>
</dbReference>
<dbReference type="Gene3D" id="3.40.50.1820">
    <property type="entry name" value="alpha/beta hydrolase"/>
    <property type="match status" value="1"/>
</dbReference>
<sequence length="321" mass="36025">MAYSKLSQFDKVDIVYKAVHGVEIKTSVLIPKHLRSKPREGYPTIVNWHGGGFIVGDRLYEGWLPECLIRLLDICITKSAIFIAPDYRLLPEATATEILNDVEDFWNWLHNKLPGITENWDAFPDLSRIACTGQSAGGYLAVQSALLFTELSKVKVVASMGGSIDANIPQCRVPRPRIILGKRPPPPGKAESIVRAYMKGIKNNTVRTSGDVIEMWNLVTCILQQAYLARWLVPVENADLDVMKVMEKAKSMPPIWLIHGQQDSVVPQQCTTGFAEKLRKTLPDVPTLVHLRPGDHGFEVNCDKSDGWIQDGVEFMTQYWL</sequence>
<dbReference type="InterPro" id="IPR029058">
    <property type="entry name" value="AB_hydrolase_fold"/>
</dbReference>